<dbReference type="PANTHER" id="PTHR30204">
    <property type="entry name" value="REDOX-CYCLING DRUG-SENSING TRANSCRIPTIONAL ACTIVATOR SOXR"/>
    <property type="match status" value="1"/>
</dbReference>
<dbReference type="PROSITE" id="PS50937">
    <property type="entry name" value="HTH_MERR_2"/>
    <property type="match status" value="1"/>
</dbReference>
<comment type="caution">
    <text evidence="3">The sequence shown here is derived from an EMBL/GenBank/DDBJ whole genome shotgun (WGS) entry which is preliminary data.</text>
</comment>
<evidence type="ECO:0000313" key="4">
    <source>
        <dbReference type="Proteomes" id="UP000319732"/>
    </source>
</evidence>
<feature type="domain" description="HTH merR-type" evidence="2">
    <location>
        <begin position="1"/>
        <end position="69"/>
    </location>
</feature>
<dbReference type="AlphaFoldDB" id="A0A545T8J6"/>
<dbReference type="InterPro" id="IPR000551">
    <property type="entry name" value="MerR-type_HTH_dom"/>
</dbReference>
<sequence length="123" mass="14421">MTISELAKRSGLSTHTLRYYERIGLLPDVRRGSNGHRVFAERDLEWLAFIKKLKATGMPIAQIQHYVALVKQGDATLAERQTILENHRVYVREQLGQWQNWLAAIDYKIDYYQKHRLQVVKKA</sequence>
<evidence type="ECO:0000259" key="2">
    <source>
        <dbReference type="PROSITE" id="PS50937"/>
    </source>
</evidence>
<dbReference type="RefSeq" id="WP_142905660.1">
    <property type="nucleotide sequence ID" value="NZ_ML660097.1"/>
</dbReference>
<dbReference type="GO" id="GO:0003677">
    <property type="term" value="F:DNA binding"/>
    <property type="evidence" value="ECO:0007669"/>
    <property type="project" value="UniProtKB-KW"/>
</dbReference>
<dbReference type="OrthoDB" id="9808480at2"/>
<protein>
    <submittedName>
        <fullName evidence="3">MerR family transcriptional regulator</fullName>
    </submittedName>
</protein>
<dbReference type="EMBL" id="VHSG01000018">
    <property type="protein sequence ID" value="TQV73531.1"/>
    <property type="molecule type" value="Genomic_DNA"/>
</dbReference>
<reference evidence="3 4" key="1">
    <citation type="submission" date="2019-06" db="EMBL/GenBank/DDBJ databases">
        <title>Whole genome sequence for Cellvibrionaceae sp. R142.</title>
        <authorList>
            <person name="Wang G."/>
        </authorList>
    </citation>
    <scope>NUCLEOTIDE SEQUENCE [LARGE SCALE GENOMIC DNA]</scope>
    <source>
        <strain evidence="3 4">R142</strain>
    </source>
</reference>
<dbReference type="GO" id="GO:0003700">
    <property type="term" value="F:DNA-binding transcription factor activity"/>
    <property type="evidence" value="ECO:0007669"/>
    <property type="project" value="InterPro"/>
</dbReference>
<dbReference type="SMART" id="SM00422">
    <property type="entry name" value="HTH_MERR"/>
    <property type="match status" value="1"/>
</dbReference>
<dbReference type="SUPFAM" id="SSF46955">
    <property type="entry name" value="Putative DNA-binding domain"/>
    <property type="match status" value="1"/>
</dbReference>
<dbReference type="Pfam" id="PF13411">
    <property type="entry name" value="MerR_1"/>
    <property type="match status" value="1"/>
</dbReference>
<evidence type="ECO:0000313" key="3">
    <source>
        <dbReference type="EMBL" id="TQV73531.1"/>
    </source>
</evidence>
<gene>
    <name evidence="3" type="ORF">FKG94_17700</name>
</gene>
<dbReference type="CDD" id="cd01109">
    <property type="entry name" value="HTH_YyaN"/>
    <property type="match status" value="1"/>
</dbReference>
<name>A0A545T8J6_9GAMM</name>
<dbReference type="Gene3D" id="1.10.1660.10">
    <property type="match status" value="1"/>
</dbReference>
<proteinExistence type="predicted"/>
<organism evidence="3 4">
    <name type="scientific">Exilibacterium tricleocarpae</name>
    <dbReference type="NCBI Taxonomy" id="2591008"/>
    <lineage>
        <taxon>Bacteria</taxon>
        <taxon>Pseudomonadati</taxon>
        <taxon>Pseudomonadota</taxon>
        <taxon>Gammaproteobacteria</taxon>
        <taxon>Cellvibrionales</taxon>
        <taxon>Cellvibrionaceae</taxon>
        <taxon>Exilibacterium</taxon>
    </lineage>
</organism>
<dbReference type="PROSITE" id="PS00552">
    <property type="entry name" value="HTH_MERR_1"/>
    <property type="match status" value="1"/>
</dbReference>
<accession>A0A545T8J6</accession>
<dbReference type="InterPro" id="IPR009061">
    <property type="entry name" value="DNA-bd_dom_put_sf"/>
</dbReference>
<dbReference type="Proteomes" id="UP000319732">
    <property type="component" value="Unassembled WGS sequence"/>
</dbReference>
<dbReference type="InterPro" id="IPR047057">
    <property type="entry name" value="MerR_fam"/>
</dbReference>
<dbReference type="PANTHER" id="PTHR30204:SF98">
    <property type="entry name" value="HTH-TYPE TRANSCRIPTIONAL REGULATOR ADHR"/>
    <property type="match status" value="1"/>
</dbReference>
<dbReference type="PRINTS" id="PR00040">
    <property type="entry name" value="HTHMERR"/>
</dbReference>
<keyword evidence="4" id="KW-1185">Reference proteome</keyword>
<keyword evidence="1" id="KW-0238">DNA-binding</keyword>
<evidence type="ECO:0000256" key="1">
    <source>
        <dbReference type="ARBA" id="ARBA00023125"/>
    </source>
</evidence>